<accession>W4QWS8</accession>
<keyword evidence="1" id="KW-1133">Transmembrane helix</keyword>
<dbReference type="EMBL" id="BAUV01000023">
    <property type="protein sequence ID" value="GAE35779.1"/>
    <property type="molecule type" value="Genomic_DNA"/>
</dbReference>
<comment type="caution">
    <text evidence="2">The sequence shown here is derived from an EMBL/GenBank/DDBJ whole genome shotgun (WGS) entry which is preliminary data.</text>
</comment>
<dbReference type="Proteomes" id="UP000018896">
    <property type="component" value="Unassembled WGS sequence"/>
</dbReference>
<dbReference type="Gene3D" id="3.40.50.1110">
    <property type="entry name" value="SGNH hydrolase"/>
    <property type="match status" value="1"/>
</dbReference>
<proteinExistence type="predicted"/>
<protein>
    <recommendedName>
        <fullName evidence="4">SGNH/GDSL hydrolase family protein</fullName>
    </recommendedName>
</protein>
<name>W4QWS8_HALA3</name>
<evidence type="ECO:0000313" key="3">
    <source>
        <dbReference type="Proteomes" id="UP000018896"/>
    </source>
</evidence>
<sequence length="263" mass="29125">MKSLLYIGSIILSITIIIVGHFYYQQKLETIAEESQALALTITPPTTTETVETETAAGEVEASLTGLVKELTVSLEDEDSLAITVFGSASIAYDEEASSSWPLLLEDQLSELVENPSLSMVTVNVDRLTSIDIINSEYVNEVIESNPTLLLFEPFILNDNGVIRIEDSLDALEIMMQQLTDALPNTTIVLVPANPLPNAGFYLTQIEALENFAAERDYLYANHWTSWPSTDNEALRNYIANGRPNKDGHALWADAMFEFLTNE</sequence>
<evidence type="ECO:0008006" key="4">
    <source>
        <dbReference type="Google" id="ProtNLM"/>
    </source>
</evidence>
<evidence type="ECO:0000256" key="1">
    <source>
        <dbReference type="SAM" id="Phobius"/>
    </source>
</evidence>
<keyword evidence="3" id="KW-1185">Reference proteome</keyword>
<evidence type="ECO:0000313" key="2">
    <source>
        <dbReference type="EMBL" id="GAE35779.1"/>
    </source>
</evidence>
<dbReference type="SUPFAM" id="SSF52266">
    <property type="entry name" value="SGNH hydrolase"/>
    <property type="match status" value="1"/>
</dbReference>
<keyword evidence="1" id="KW-0472">Membrane</keyword>
<dbReference type="RefSeq" id="WP_052013132.1">
    <property type="nucleotide sequence ID" value="NZ_BAUV01000023.1"/>
</dbReference>
<dbReference type="CDD" id="cd00229">
    <property type="entry name" value="SGNH_hydrolase"/>
    <property type="match status" value="1"/>
</dbReference>
<dbReference type="InterPro" id="IPR036514">
    <property type="entry name" value="SGNH_hydro_sf"/>
</dbReference>
<keyword evidence="1" id="KW-0812">Transmembrane</keyword>
<dbReference type="OrthoDB" id="2451965at2"/>
<organism evidence="2 3">
    <name type="scientific">Halalkalibacter akibai (strain ATCC 43226 / DSM 21942 / CIP 109018 / JCM 9157 / 1139)</name>
    <name type="common">Bacillus akibai</name>
    <dbReference type="NCBI Taxonomy" id="1236973"/>
    <lineage>
        <taxon>Bacteria</taxon>
        <taxon>Bacillati</taxon>
        <taxon>Bacillota</taxon>
        <taxon>Bacilli</taxon>
        <taxon>Bacillales</taxon>
        <taxon>Bacillaceae</taxon>
        <taxon>Halalkalibacter</taxon>
    </lineage>
</organism>
<reference evidence="2 3" key="1">
    <citation type="journal article" date="2014" name="Genome Announc.">
        <title>Draft Genome Sequences of Three Alkaliphilic Bacillus Strains, Bacillus wakoensis JCM 9140T, Bacillus akibai JCM 9157T, and Bacillus hemicellulosilyticus JCM 9152T.</title>
        <authorList>
            <person name="Yuki M."/>
            <person name="Oshima K."/>
            <person name="Suda W."/>
            <person name="Oshida Y."/>
            <person name="Kitamura K."/>
            <person name="Iida T."/>
            <person name="Hattori M."/>
            <person name="Ohkuma M."/>
        </authorList>
    </citation>
    <scope>NUCLEOTIDE SEQUENCE [LARGE SCALE GENOMIC DNA]</scope>
    <source>
        <strain evidence="2 3">JCM 9157</strain>
    </source>
</reference>
<gene>
    <name evidence="2" type="ORF">JCM9157_2912</name>
</gene>
<dbReference type="STRING" id="1236973.JCM9157_2912"/>
<feature type="transmembrane region" description="Helical" evidence="1">
    <location>
        <begin position="6"/>
        <end position="24"/>
    </location>
</feature>
<dbReference type="eggNOG" id="COG2755">
    <property type="taxonomic scope" value="Bacteria"/>
</dbReference>
<dbReference type="AlphaFoldDB" id="W4QWS8"/>